<gene>
    <name evidence="1" type="ORF">CCC_02559</name>
</gene>
<evidence type="ECO:0000313" key="2">
    <source>
        <dbReference type="Proteomes" id="UP000031971"/>
    </source>
</evidence>
<organism evidence="1 2">
    <name type="scientific">Paramagnetospirillum magnetotacticum MS-1</name>
    <dbReference type="NCBI Taxonomy" id="272627"/>
    <lineage>
        <taxon>Bacteria</taxon>
        <taxon>Pseudomonadati</taxon>
        <taxon>Pseudomonadota</taxon>
        <taxon>Alphaproteobacteria</taxon>
        <taxon>Rhodospirillales</taxon>
        <taxon>Magnetospirillaceae</taxon>
        <taxon>Paramagnetospirillum</taxon>
    </lineage>
</organism>
<proteinExistence type="predicted"/>
<evidence type="ECO:0000313" key="1">
    <source>
        <dbReference type="EMBL" id="KIM00784.1"/>
    </source>
</evidence>
<dbReference type="PANTHER" id="PTHR47515:SF1">
    <property type="entry name" value="BLR2054 PROTEIN"/>
    <property type="match status" value="1"/>
</dbReference>
<keyword evidence="2" id="KW-1185">Reference proteome</keyword>
<accession>A0A0C2Z099</accession>
<dbReference type="InterPro" id="IPR012337">
    <property type="entry name" value="RNaseH-like_sf"/>
</dbReference>
<dbReference type="AlphaFoldDB" id="A0A0C2Z099"/>
<dbReference type="EMBL" id="JXSL01000001">
    <property type="protein sequence ID" value="KIM00784.1"/>
    <property type="molecule type" value="Genomic_DNA"/>
</dbReference>
<sequence length="56" mass="6643">MPDVPNQVWSMDFMADRLEDGRAFRLLNVLDDFNREGLGIEVDYRPFKKGNDRNRL</sequence>
<name>A0A0C2Z099_PARME</name>
<dbReference type="STRING" id="272627.CCC_02559"/>
<reference evidence="1 2" key="1">
    <citation type="submission" date="2015-01" db="EMBL/GenBank/DDBJ databases">
        <title>Genome Sequence of Magnetospirillum magnetotacticum Strain MS-1.</title>
        <authorList>
            <person name="Marinov G.K."/>
            <person name="Smalley M.D."/>
            <person name="DeSalvo G."/>
        </authorList>
    </citation>
    <scope>NUCLEOTIDE SEQUENCE [LARGE SCALE GENOMIC DNA]</scope>
    <source>
        <strain evidence="1 2">MS-1</strain>
    </source>
</reference>
<comment type="caution">
    <text evidence="1">The sequence shown here is derived from an EMBL/GenBank/DDBJ whole genome shotgun (WGS) entry which is preliminary data.</text>
</comment>
<dbReference type="PANTHER" id="PTHR47515">
    <property type="entry name" value="LOW CALCIUM RESPONSE LOCUS PROTEIN T"/>
    <property type="match status" value="1"/>
</dbReference>
<dbReference type="SUPFAM" id="SSF53098">
    <property type="entry name" value="Ribonuclease H-like"/>
    <property type="match status" value="1"/>
</dbReference>
<protein>
    <submittedName>
        <fullName evidence="1">Mobile element protein</fullName>
    </submittedName>
</protein>
<dbReference type="Proteomes" id="UP000031971">
    <property type="component" value="Unassembled WGS sequence"/>
</dbReference>